<feature type="compositionally biased region" description="Basic and acidic residues" evidence="4">
    <location>
        <begin position="314"/>
        <end position="326"/>
    </location>
</feature>
<keyword evidence="2 3" id="KW-0175">Coiled coil</keyword>
<keyword evidence="6" id="KW-1185">Reference proteome</keyword>
<feature type="coiled-coil region" evidence="3">
    <location>
        <begin position="117"/>
        <end position="266"/>
    </location>
</feature>
<evidence type="ECO:0000313" key="6">
    <source>
        <dbReference type="Proteomes" id="UP000290572"/>
    </source>
</evidence>
<dbReference type="Proteomes" id="UP000290572">
    <property type="component" value="Unassembled WGS sequence"/>
</dbReference>
<feature type="coiled-coil region" evidence="3">
    <location>
        <begin position="53"/>
        <end position="87"/>
    </location>
</feature>
<evidence type="ECO:0000256" key="3">
    <source>
        <dbReference type="SAM" id="Coils"/>
    </source>
</evidence>
<dbReference type="AlphaFoldDB" id="A0A498N303"/>
<dbReference type="GO" id="GO:0005829">
    <property type="term" value="C:cytosol"/>
    <property type="evidence" value="ECO:0007669"/>
    <property type="project" value="TreeGrafter"/>
</dbReference>
<comment type="similarity">
    <text evidence="1">Belongs to the BicD family.</text>
</comment>
<evidence type="ECO:0000313" key="5">
    <source>
        <dbReference type="EMBL" id="RXN23127.1"/>
    </source>
</evidence>
<proteinExistence type="inferred from homology"/>
<feature type="coiled-coil region" evidence="3">
    <location>
        <begin position="682"/>
        <end position="776"/>
    </location>
</feature>
<dbReference type="InterPro" id="IPR018477">
    <property type="entry name" value="BICD"/>
</dbReference>
<dbReference type="Gene3D" id="1.20.5.1700">
    <property type="match status" value="1"/>
</dbReference>
<dbReference type="GO" id="GO:0070840">
    <property type="term" value="F:dynein complex binding"/>
    <property type="evidence" value="ECO:0007669"/>
    <property type="project" value="InterPro"/>
</dbReference>
<feature type="coiled-coil region" evidence="3">
    <location>
        <begin position="346"/>
        <end position="394"/>
    </location>
</feature>
<comment type="caution">
    <text evidence="5">The sequence shown here is derived from an EMBL/GenBank/DDBJ whole genome shotgun (WGS) entry which is preliminary data.</text>
</comment>
<feature type="coiled-coil region" evidence="3">
    <location>
        <begin position="442"/>
        <end position="508"/>
    </location>
</feature>
<accession>A0A498N303</accession>
<dbReference type="Pfam" id="PF09730">
    <property type="entry name" value="BicD"/>
    <property type="match status" value="1"/>
</dbReference>
<dbReference type="EMBL" id="QBIY01012568">
    <property type="protein sequence ID" value="RXN23127.1"/>
    <property type="molecule type" value="Genomic_DNA"/>
</dbReference>
<dbReference type="STRING" id="84645.A0A498N303"/>
<name>A0A498N303_LABRO</name>
<reference evidence="5 6" key="1">
    <citation type="submission" date="2018-03" db="EMBL/GenBank/DDBJ databases">
        <title>Draft genome sequence of Rohu Carp (Labeo rohita).</title>
        <authorList>
            <person name="Das P."/>
            <person name="Kushwaha B."/>
            <person name="Joshi C.G."/>
            <person name="Kumar D."/>
            <person name="Nagpure N.S."/>
            <person name="Sahoo L."/>
            <person name="Das S.P."/>
            <person name="Bit A."/>
            <person name="Patnaik S."/>
            <person name="Meher P.K."/>
            <person name="Jayasankar P."/>
            <person name="Koringa P.G."/>
            <person name="Patel N.V."/>
            <person name="Hinsu A.T."/>
            <person name="Kumar R."/>
            <person name="Pandey M."/>
            <person name="Agarwal S."/>
            <person name="Srivastava S."/>
            <person name="Singh M."/>
            <person name="Iquebal M.A."/>
            <person name="Jaiswal S."/>
            <person name="Angadi U.B."/>
            <person name="Kumar N."/>
            <person name="Raza M."/>
            <person name="Shah T.M."/>
            <person name="Rai A."/>
            <person name="Jena J.K."/>
        </authorList>
    </citation>
    <scope>NUCLEOTIDE SEQUENCE [LARGE SCALE GENOMIC DNA]</scope>
    <source>
        <strain evidence="5">DASCIFA01</strain>
        <tissue evidence="5">Testis</tissue>
    </source>
</reference>
<dbReference type="GO" id="GO:0070507">
    <property type="term" value="P:regulation of microtubule cytoskeleton organization"/>
    <property type="evidence" value="ECO:0007669"/>
    <property type="project" value="TreeGrafter"/>
</dbReference>
<feature type="region of interest" description="Disordered" evidence="4">
    <location>
        <begin position="403"/>
        <end position="422"/>
    </location>
</feature>
<dbReference type="PANTHER" id="PTHR31233">
    <property type="entry name" value="BICAUDAL D FAMILY MEMBER"/>
    <property type="match status" value="1"/>
</dbReference>
<dbReference type="GO" id="GO:0072393">
    <property type="term" value="P:microtubule anchoring at microtubule organizing center"/>
    <property type="evidence" value="ECO:0007669"/>
    <property type="project" value="TreeGrafter"/>
</dbReference>
<evidence type="ECO:0000256" key="4">
    <source>
        <dbReference type="SAM" id="MobiDB-lite"/>
    </source>
</evidence>
<dbReference type="GO" id="GO:0034452">
    <property type="term" value="F:dynactin binding"/>
    <property type="evidence" value="ECO:0007669"/>
    <property type="project" value="TreeGrafter"/>
</dbReference>
<dbReference type="GO" id="GO:0008093">
    <property type="term" value="F:cytoskeletal anchor activity"/>
    <property type="evidence" value="ECO:0007669"/>
    <property type="project" value="InterPro"/>
</dbReference>
<feature type="compositionally biased region" description="Polar residues" evidence="4">
    <location>
        <begin position="573"/>
        <end position="602"/>
    </location>
</feature>
<dbReference type="Gene3D" id="6.10.250.2470">
    <property type="match status" value="1"/>
</dbReference>
<evidence type="ECO:0000256" key="2">
    <source>
        <dbReference type="ARBA" id="ARBA00023054"/>
    </source>
</evidence>
<dbReference type="GO" id="GO:0005794">
    <property type="term" value="C:Golgi apparatus"/>
    <property type="evidence" value="ECO:0007669"/>
    <property type="project" value="TreeGrafter"/>
</dbReference>
<evidence type="ECO:0000256" key="1">
    <source>
        <dbReference type="ARBA" id="ARBA00010061"/>
    </source>
</evidence>
<sequence>MCRVMMANMSGDEGPEAQLVTEAGPNWLRAEIERLTRELSETSREKIQAAEYGLVVLEENQQLKQRFEDLENEYETVRQELDQLREAYGQVHSTHRKVAADGESREESLILESASKEAYYEQRVQELQADLRQTKNTLTSTQSENERLATHVLELRENNEIVELQRSRLRDDIREYKIRESRLLQDYTELEEENISLQKQVLTLKQGQVEFEGLKHENRRLEEEVQYLNSQLEDAVRLREIAERQLTEALETVKTEREQKAALRKELTHHMTLGDSLLASSLDGLKLSTDEPNNDDAILTFENGFAKVSDVSDEDNRLSSPKRDGNFRPAPSLVDDLLTELNISEIQKLKQQLLQVEREKVALLTTLQDSQKQLEHARGALAEQQEAMTRLSDDLGVMRRLQAGKERQSALDSERERDSREDNDVDYYELDINGPEILRCKYEVAIAEAGELREELKALKSEHDEMKDEHEEVRARLEGQVRDLSVQVSQLESSSRADRDQVARLEKELKEVSAVAGETEGSLSVAQDELVAFSEELANLYHHVCMCNNETPNRVMLDFYKEGKGNKTEGKDLQSTLTQTTDGKSEAPRSTSTAPDSSTSGTPVREDPRPEPMDIYNLVAIIRDQIRHLQKAVDRTTELSRQRVASLELAAVADKDQAACMEEILKLKSLLSTKREQIATLRTVLKANKQTAEVALANLKSKYENEKAMVTETMMKLRNELKALKEDAATFSSLRAMFATRCDEYVTQLDDMQRQLAAAEDEKKTLNSLLRMAIQQKLALTQRLEDLEFDHEQSRRGSGAGASGRGKASSGRGRGPLSFSSPHSIASGKMRLLCFCGVLMGLTCLIVDDSGEPIAPIPSPKDRYVMNDHSPLFFLSCFSVAVGAALLYYYGESKQVSGSSSALGLAAMGLSRKVRDVLIWYTEDGK</sequence>
<gene>
    <name evidence="5" type="ORF">ROHU_006524</name>
</gene>
<dbReference type="PANTHER" id="PTHR31233:SF13">
    <property type="entry name" value="BICAUDAL D HOMOLOG 2 (DROSOPHILA)"/>
    <property type="match status" value="1"/>
</dbReference>
<feature type="region of interest" description="Disordered" evidence="4">
    <location>
        <begin position="310"/>
        <end position="330"/>
    </location>
</feature>
<organism evidence="5 6">
    <name type="scientific">Labeo rohita</name>
    <name type="common">Indian major carp</name>
    <name type="synonym">Cyprinus rohita</name>
    <dbReference type="NCBI Taxonomy" id="84645"/>
    <lineage>
        <taxon>Eukaryota</taxon>
        <taxon>Metazoa</taxon>
        <taxon>Chordata</taxon>
        <taxon>Craniata</taxon>
        <taxon>Vertebrata</taxon>
        <taxon>Euteleostomi</taxon>
        <taxon>Actinopterygii</taxon>
        <taxon>Neopterygii</taxon>
        <taxon>Teleostei</taxon>
        <taxon>Ostariophysi</taxon>
        <taxon>Cypriniformes</taxon>
        <taxon>Cyprinidae</taxon>
        <taxon>Labeoninae</taxon>
        <taxon>Labeonini</taxon>
        <taxon>Labeo</taxon>
    </lineage>
</organism>
<feature type="region of interest" description="Disordered" evidence="4">
    <location>
        <begin position="790"/>
        <end position="819"/>
    </location>
</feature>
<protein>
    <submittedName>
        <fullName evidence="5">Bicaudal D-like protein</fullName>
    </submittedName>
</protein>
<feature type="region of interest" description="Disordered" evidence="4">
    <location>
        <begin position="565"/>
        <end position="611"/>
    </location>
</feature>